<comment type="caution">
    <text evidence="8">The sequence shown here is derived from an EMBL/GenBank/DDBJ whole genome shotgun (WGS) entry which is preliminary data.</text>
</comment>
<evidence type="ECO:0000259" key="7">
    <source>
        <dbReference type="Pfam" id="PF18052"/>
    </source>
</evidence>
<evidence type="ECO:0000256" key="3">
    <source>
        <dbReference type="ARBA" id="ARBA00022737"/>
    </source>
</evidence>
<evidence type="ECO:0000256" key="5">
    <source>
        <dbReference type="ARBA" id="ARBA00022821"/>
    </source>
</evidence>
<accession>A0AAV8FSI4</accession>
<dbReference type="InterPro" id="IPR027417">
    <property type="entry name" value="P-loop_NTPase"/>
</dbReference>
<dbReference type="Gene3D" id="1.20.5.4130">
    <property type="match status" value="1"/>
</dbReference>
<dbReference type="SUPFAM" id="SSF52540">
    <property type="entry name" value="P-loop containing nucleoside triphosphate hydrolases"/>
    <property type="match status" value="1"/>
</dbReference>
<feature type="domain" description="NB-ARC" evidence="6">
    <location>
        <begin position="170"/>
        <end position="211"/>
    </location>
</feature>
<dbReference type="GO" id="GO:0006952">
    <property type="term" value="P:defense response"/>
    <property type="evidence" value="ECO:0007669"/>
    <property type="project" value="UniProtKB-KW"/>
</dbReference>
<reference evidence="8" key="1">
    <citation type="submission" date="2022-08" db="EMBL/GenBank/DDBJ databases">
        <authorList>
            <person name="Marques A."/>
        </authorList>
    </citation>
    <scope>NUCLEOTIDE SEQUENCE</scope>
    <source>
        <strain evidence="8">RhyPub2mFocal</strain>
        <tissue evidence="8">Leaves</tissue>
    </source>
</reference>
<comment type="similarity">
    <text evidence="1">Belongs to the disease resistance NB-LRR family.</text>
</comment>
<evidence type="ECO:0000313" key="9">
    <source>
        <dbReference type="Proteomes" id="UP001140206"/>
    </source>
</evidence>
<evidence type="ECO:0000256" key="1">
    <source>
        <dbReference type="ARBA" id="ARBA00008894"/>
    </source>
</evidence>
<keyword evidence="5" id="KW-0611">Plant defense</keyword>
<dbReference type="GO" id="GO:0043531">
    <property type="term" value="F:ADP binding"/>
    <property type="evidence" value="ECO:0007669"/>
    <property type="project" value="InterPro"/>
</dbReference>
<dbReference type="Pfam" id="PF18052">
    <property type="entry name" value="Rx_N"/>
    <property type="match status" value="1"/>
</dbReference>
<name>A0AAV8FSI4_9POAL</name>
<sequence>MAEGIVNFVLSKLGDAAVKEVLRIYGVSRQVEKMGRVLCWAQAFLKDADKSRRLNERQKHWVRLVRDVAYDIEDVIDSFLSLELDAQRKRAEVKNTIMRWLRTPIKLPALHNLGDKIEQIEQKLDEIERSRDIWGVNNLGDNGEDVGIRRPRMQFIVPDNDDPDVVGFDKDRDNIVKQLLAQNSRKRHVISIVAQGGVGKTTLAKKVYDRYSVLPY</sequence>
<dbReference type="PANTHER" id="PTHR19338:SF66">
    <property type="entry name" value="NB-ARC DOMAIN-CONTAINING PROTEIN"/>
    <property type="match status" value="1"/>
</dbReference>
<dbReference type="CDD" id="cd14798">
    <property type="entry name" value="RX-CC_like"/>
    <property type="match status" value="1"/>
</dbReference>
<keyword evidence="9" id="KW-1185">Reference proteome</keyword>
<evidence type="ECO:0000256" key="4">
    <source>
        <dbReference type="ARBA" id="ARBA00022741"/>
    </source>
</evidence>
<dbReference type="InterPro" id="IPR041118">
    <property type="entry name" value="Rx_N"/>
</dbReference>
<dbReference type="EMBL" id="JAMFTS010000002">
    <property type="protein sequence ID" value="KAJ4796474.1"/>
    <property type="molecule type" value="Genomic_DNA"/>
</dbReference>
<dbReference type="Gene3D" id="3.40.50.300">
    <property type="entry name" value="P-loop containing nucleotide triphosphate hydrolases"/>
    <property type="match status" value="1"/>
</dbReference>
<proteinExistence type="inferred from homology"/>
<dbReference type="InterPro" id="IPR038005">
    <property type="entry name" value="RX-like_CC"/>
</dbReference>
<dbReference type="Proteomes" id="UP001140206">
    <property type="component" value="Chromosome 2"/>
</dbReference>
<keyword evidence="4" id="KW-0547">Nucleotide-binding</keyword>
<evidence type="ECO:0000259" key="6">
    <source>
        <dbReference type="Pfam" id="PF00931"/>
    </source>
</evidence>
<feature type="domain" description="Disease resistance N-terminal" evidence="7">
    <location>
        <begin position="5"/>
        <end position="90"/>
    </location>
</feature>
<evidence type="ECO:0000256" key="2">
    <source>
        <dbReference type="ARBA" id="ARBA00022614"/>
    </source>
</evidence>
<dbReference type="PANTHER" id="PTHR19338">
    <property type="entry name" value="TRANSLOCASE OF INNER MITOCHONDRIAL MEMBRANE 13 HOMOLOG"/>
    <property type="match status" value="1"/>
</dbReference>
<gene>
    <name evidence="8" type="ORF">LUZ62_047720</name>
</gene>
<protein>
    <submittedName>
        <fullName evidence="8">Disease resistance protein (CC-NBS-LRR class) family</fullName>
    </submittedName>
</protein>
<dbReference type="InterPro" id="IPR002182">
    <property type="entry name" value="NB-ARC"/>
</dbReference>
<organism evidence="8 9">
    <name type="scientific">Rhynchospora pubera</name>
    <dbReference type="NCBI Taxonomy" id="906938"/>
    <lineage>
        <taxon>Eukaryota</taxon>
        <taxon>Viridiplantae</taxon>
        <taxon>Streptophyta</taxon>
        <taxon>Embryophyta</taxon>
        <taxon>Tracheophyta</taxon>
        <taxon>Spermatophyta</taxon>
        <taxon>Magnoliopsida</taxon>
        <taxon>Liliopsida</taxon>
        <taxon>Poales</taxon>
        <taxon>Cyperaceae</taxon>
        <taxon>Cyperoideae</taxon>
        <taxon>Rhynchosporeae</taxon>
        <taxon>Rhynchospora</taxon>
    </lineage>
</organism>
<keyword evidence="2" id="KW-0433">Leucine-rich repeat</keyword>
<dbReference type="AlphaFoldDB" id="A0AAV8FSI4"/>
<dbReference type="Pfam" id="PF00931">
    <property type="entry name" value="NB-ARC"/>
    <property type="match status" value="1"/>
</dbReference>
<evidence type="ECO:0000313" key="8">
    <source>
        <dbReference type="EMBL" id="KAJ4796474.1"/>
    </source>
</evidence>
<keyword evidence="3" id="KW-0677">Repeat</keyword>